<organism evidence="2 3">
    <name type="scientific">Clostridium kluyveri</name>
    <dbReference type="NCBI Taxonomy" id="1534"/>
    <lineage>
        <taxon>Bacteria</taxon>
        <taxon>Bacillati</taxon>
        <taxon>Bacillota</taxon>
        <taxon>Clostridia</taxon>
        <taxon>Eubacteriales</taxon>
        <taxon>Clostridiaceae</taxon>
        <taxon>Clostridium</taxon>
    </lineage>
</organism>
<evidence type="ECO:0000256" key="1">
    <source>
        <dbReference type="SAM" id="Phobius"/>
    </source>
</evidence>
<feature type="transmembrane region" description="Helical" evidence="1">
    <location>
        <begin position="648"/>
        <end position="665"/>
    </location>
</feature>
<dbReference type="EMBL" id="CP018335">
    <property type="protein sequence ID" value="APM40794.1"/>
    <property type="molecule type" value="Genomic_DNA"/>
</dbReference>
<feature type="transmembrane region" description="Helical" evidence="1">
    <location>
        <begin position="276"/>
        <end position="304"/>
    </location>
</feature>
<dbReference type="OrthoDB" id="2076832at2"/>
<dbReference type="AlphaFoldDB" id="A0A1L5FCQ8"/>
<proteinExistence type="predicted"/>
<feature type="transmembrane region" description="Helical" evidence="1">
    <location>
        <begin position="5"/>
        <end position="21"/>
    </location>
</feature>
<keyword evidence="1" id="KW-1133">Transmembrane helix</keyword>
<gene>
    <name evidence="2" type="ORF">BS101_19815</name>
</gene>
<keyword evidence="1" id="KW-0812">Transmembrane</keyword>
<evidence type="ECO:0000313" key="3">
    <source>
        <dbReference type="Proteomes" id="UP000184604"/>
    </source>
</evidence>
<protein>
    <recommendedName>
        <fullName evidence="4">DUF1430 domain-containing protein</fullName>
    </recommendedName>
</protein>
<dbReference type="InterPro" id="IPR006541">
    <property type="entry name" value="Bacteriocin_ass"/>
</dbReference>
<name>A0A1L5FCQ8_CLOKL</name>
<keyword evidence="1" id="KW-0472">Membrane</keyword>
<feature type="transmembrane region" description="Helical" evidence="1">
    <location>
        <begin position="205"/>
        <end position="223"/>
    </location>
</feature>
<sequence>MKKIIVILLIIISMFSFFILFKNESLKQSNNMEKVEQTLDNSFEILLPSSLGSGSQTDIYNKIVAVLNKHNANIYFSRVGDNDEIIKYIYFNNLDYFNNFLVTNGRIFDLSENESNKFLSTKNTGNSKQIGKLGSFDGKTNFQINTLKSMIDTNQFLIIGNCTVQLAPKDRIDLFIQDLKESLKTDEIVVESKNNLTISYHYNKWIIPVLYFIIGVLILYSILKSYKKFGVQMLLGYSKKDIWLEAISNLLLIQCIAIIAADLIMSLYLFREYNSYFINFLKIILINNIELVVIFFVISSLPFIYIYNIKIIHMLKNKLPVKEIIVFNSFIKVVTILLLFSLMNQGLQNYDRIKSVFNNNYKKWAETKKYYVIPSIRATNGIINDEPKLNNMQVPLYYNINKEGAIWADFLGYSPILHGAESIKPAYEKMYVTVNPNYLKKNILYDVHNNPISISETESDFILLVPDKFKEFESKIIDSAKHRKKGYGKGSMTDKQEIKIIYTKSNQKLFSYRFDVNPIDGNMVTDPIIRVMTEKNGVTWDFQRIIGETGTPIKINVDSAPDPQKFLEDKFKKFELYQYVYSFVRADEGKAFESKEVYNLLIFIICGLVVLIIVMLITIIQNIYCFFEQYKKQLAIRQFHGYTARSKYQELFILFLITWSTAFIIKLCMADLHIKLQFILTIFFMAIDLLITMITIKFVNKRKIISVIKGS</sequence>
<feature type="transmembrane region" description="Helical" evidence="1">
    <location>
        <begin position="677"/>
        <end position="699"/>
    </location>
</feature>
<accession>A0A1L5FCQ8</accession>
<feature type="transmembrane region" description="Helical" evidence="1">
    <location>
        <begin position="600"/>
        <end position="627"/>
    </location>
</feature>
<evidence type="ECO:0000313" key="2">
    <source>
        <dbReference type="EMBL" id="APM40794.1"/>
    </source>
</evidence>
<feature type="transmembrane region" description="Helical" evidence="1">
    <location>
        <begin position="243"/>
        <end position="270"/>
    </location>
</feature>
<dbReference type="RefSeq" id="WP_073540354.1">
    <property type="nucleotide sequence ID" value="NZ_CP018335.1"/>
</dbReference>
<dbReference type="Pfam" id="PF07242">
    <property type="entry name" value="DUF1430"/>
    <property type="match status" value="1"/>
</dbReference>
<evidence type="ECO:0008006" key="4">
    <source>
        <dbReference type="Google" id="ProtNLM"/>
    </source>
</evidence>
<reference evidence="2 3" key="1">
    <citation type="submission" date="2016-12" db="EMBL/GenBank/DDBJ databases">
        <title>Complete genome sequence of Clostridium kluyveri JZZ isolated from the pit mud of a Chinese flavor liquor-making factory.</title>
        <authorList>
            <person name="Wang Y."/>
        </authorList>
    </citation>
    <scope>NUCLEOTIDE SEQUENCE [LARGE SCALE GENOMIC DNA]</scope>
    <source>
        <strain evidence="2 3">JZZ</strain>
    </source>
</reference>
<dbReference type="Proteomes" id="UP000184604">
    <property type="component" value="Chromosome"/>
</dbReference>